<sequence length="272" mass="28415">MELYGRTSALQIGVAGSAGITSSGLRIRFRIECSRTAAPNKAELTIYNLSRASRTLLLVPTVTVRFLAGYTAPSLLFAGNPIKGGIAIERQGPDTVTTVSAQDGGNALKNTRIELSFTTATKLSQVYAAVLAQLAIAPGVVQLANDIELSSGFAYVGPAGPLLNRLALMSEGDWWVSDETLYLVGNGLSAGTPAVTFSATARSLIGEPTVRADGRVEARGLLSPTLRPGGLFTIQSSKTNGTYVAEDVVFVGDTGGWETPYYTEAVGKPLAA</sequence>
<protein>
    <recommendedName>
        <fullName evidence="3">Tail protein</fullName>
    </recommendedName>
</protein>
<reference evidence="2" key="1">
    <citation type="submission" date="2020-03" db="EMBL/GenBank/DDBJ databases">
        <title>The deep terrestrial virosphere.</title>
        <authorList>
            <person name="Holmfeldt K."/>
            <person name="Nilsson E."/>
            <person name="Simone D."/>
            <person name="Lopez-Fernandez M."/>
            <person name="Wu X."/>
            <person name="de Brujin I."/>
            <person name="Lundin D."/>
            <person name="Andersson A."/>
            <person name="Bertilsson S."/>
            <person name="Dopson M."/>
        </authorList>
    </citation>
    <scope>NUCLEOTIDE SEQUENCE</scope>
    <source>
        <strain evidence="1">MM171A00145</strain>
        <strain evidence="2">MM171B01052</strain>
    </source>
</reference>
<evidence type="ECO:0000313" key="1">
    <source>
        <dbReference type="EMBL" id="QJB01118.1"/>
    </source>
</evidence>
<evidence type="ECO:0008006" key="3">
    <source>
        <dbReference type="Google" id="ProtNLM"/>
    </source>
</evidence>
<organism evidence="2">
    <name type="scientific">viral metagenome</name>
    <dbReference type="NCBI Taxonomy" id="1070528"/>
    <lineage>
        <taxon>unclassified sequences</taxon>
        <taxon>metagenomes</taxon>
        <taxon>organismal metagenomes</taxon>
    </lineage>
</organism>
<dbReference type="AlphaFoldDB" id="A0A6M3M6K1"/>
<gene>
    <name evidence="1" type="ORF">MM171A00145_0055</name>
    <name evidence="2" type="ORF">MM171B01052_0008</name>
</gene>
<evidence type="ECO:0000313" key="2">
    <source>
        <dbReference type="EMBL" id="QJB02854.1"/>
    </source>
</evidence>
<accession>A0A6M3M6K1</accession>
<dbReference type="EMBL" id="MT143705">
    <property type="protein sequence ID" value="QJB01118.1"/>
    <property type="molecule type" value="Genomic_DNA"/>
</dbReference>
<dbReference type="EMBL" id="MT143811">
    <property type="protein sequence ID" value="QJB02854.1"/>
    <property type="molecule type" value="Genomic_DNA"/>
</dbReference>
<name>A0A6M3M6K1_9ZZZZ</name>
<proteinExistence type="predicted"/>